<dbReference type="Proteomes" id="UP000054937">
    <property type="component" value="Unassembled WGS sequence"/>
</dbReference>
<dbReference type="EMBL" id="LDAU01000058">
    <property type="protein sequence ID" value="KRX08778.1"/>
    <property type="molecule type" value="Genomic_DNA"/>
</dbReference>
<name>A0A0V0R370_PSEPJ</name>
<accession>A0A0V0R370</accession>
<organism evidence="1 2">
    <name type="scientific">Pseudocohnilembus persalinus</name>
    <name type="common">Ciliate</name>
    <dbReference type="NCBI Taxonomy" id="266149"/>
    <lineage>
        <taxon>Eukaryota</taxon>
        <taxon>Sar</taxon>
        <taxon>Alveolata</taxon>
        <taxon>Ciliophora</taxon>
        <taxon>Intramacronucleata</taxon>
        <taxon>Oligohymenophorea</taxon>
        <taxon>Scuticociliatia</taxon>
        <taxon>Philasterida</taxon>
        <taxon>Pseudocohnilembidae</taxon>
        <taxon>Pseudocohnilembus</taxon>
    </lineage>
</organism>
<evidence type="ECO:0000313" key="1">
    <source>
        <dbReference type="EMBL" id="KRX08778.1"/>
    </source>
</evidence>
<dbReference type="AlphaFoldDB" id="A0A0V0R370"/>
<reference evidence="1 2" key="1">
    <citation type="journal article" date="2015" name="Sci. Rep.">
        <title>Genome of the facultative scuticociliatosis pathogen Pseudocohnilembus persalinus provides insight into its virulence through horizontal gene transfer.</title>
        <authorList>
            <person name="Xiong J."/>
            <person name="Wang G."/>
            <person name="Cheng J."/>
            <person name="Tian M."/>
            <person name="Pan X."/>
            <person name="Warren A."/>
            <person name="Jiang C."/>
            <person name="Yuan D."/>
            <person name="Miao W."/>
        </authorList>
    </citation>
    <scope>NUCLEOTIDE SEQUENCE [LARGE SCALE GENOMIC DNA]</scope>
    <source>
        <strain evidence="1">36N120E</strain>
    </source>
</reference>
<evidence type="ECO:0000313" key="2">
    <source>
        <dbReference type="Proteomes" id="UP000054937"/>
    </source>
</evidence>
<sequence length="118" mass="13233">MTTDLKGGASSLYIMGKKEFLDIKINKGQTEAKCRKKKKEIKNGAISAGEKQSQIYTGFCLQGVIPTSPRLPNPPIDPYINITKKNAITESLLLLFLFQLLDTNEGQDMSYSCYFYNN</sequence>
<comment type="caution">
    <text evidence="1">The sequence shown here is derived from an EMBL/GenBank/DDBJ whole genome shotgun (WGS) entry which is preliminary data.</text>
</comment>
<dbReference type="InParanoid" id="A0A0V0R370"/>
<proteinExistence type="predicted"/>
<keyword evidence="2" id="KW-1185">Reference proteome</keyword>
<protein>
    <submittedName>
        <fullName evidence="1">Uncharacterized protein</fullName>
    </submittedName>
</protein>
<gene>
    <name evidence="1" type="ORF">PPERSA_08089</name>
</gene>